<evidence type="ECO:0000256" key="1">
    <source>
        <dbReference type="ARBA" id="ARBA00023125"/>
    </source>
</evidence>
<dbReference type="RefSeq" id="WP_231062654.1">
    <property type="nucleotide sequence ID" value="NZ_JAJNOR010000005.1"/>
</dbReference>
<dbReference type="SMART" id="SM00530">
    <property type="entry name" value="HTH_XRE"/>
    <property type="match status" value="1"/>
</dbReference>
<gene>
    <name evidence="3" type="ORF">LQE92_09015</name>
</gene>
<sequence length="69" mass="7809">MKIKVEYKIRQIRLGRHLTLDRLSALSGVSVTEINDIERGIREATVSTLCMIAVALEVEVCDLFIYFPA</sequence>
<dbReference type="GO" id="GO:0003677">
    <property type="term" value="F:DNA binding"/>
    <property type="evidence" value="ECO:0007669"/>
    <property type="project" value="UniProtKB-KW"/>
</dbReference>
<dbReference type="PANTHER" id="PTHR46797">
    <property type="entry name" value="HTH-TYPE TRANSCRIPTIONAL REGULATOR"/>
    <property type="match status" value="1"/>
</dbReference>
<dbReference type="GO" id="GO:0003700">
    <property type="term" value="F:DNA-binding transcription factor activity"/>
    <property type="evidence" value="ECO:0007669"/>
    <property type="project" value="TreeGrafter"/>
</dbReference>
<dbReference type="InterPro" id="IPR001387">
    <property type="entry name" value="Cro/C1-type_HTH"/>
</dbReference>
<evidence type="ECO:0000259" key="2">
    <source>
        <dbReference type="PROSITE" id="PS50943"/>
    </source>
</evidence>
<dbReference type="Gene3D" id="1.10.260.40">
    <property type="entry name" value="lambda repressor-like DNA-binding domains"/>
    <property type="match status" value="1"/>
</dbReference>
<name>A0AAP2RJW0_9FIRM</name>
<dbReference type="GO" id="GO:0005829">
    <property type="term" value="C:cytosol"/>
    <property type="evidence" value="ECO:0007669"/>
    <property type="project" value="TreeGrafter"/>
</dbReference>
<dbReference type="CDD" id="cd00093">
    <property type="entry name" value="HTH_XRE"/>
    <property type="match status" value="1"/>
</dbReference>
<dbReference type="EMBL" id="JAJNOR010000005">
    <property type="protein sequence ID" value="MCD2492768.1"/>
    <property type="molecule type" value="Genomic_DNA"/>
</dbReference>
<evidence type="ECO:0000313" key="3">
    <source>
        <dbReference type="EMBL" id="MCD2492768.1"/>
    </source>
</evidence>
<organism evidence="3 4">
    <name type="scientific">Lientehia hominis</name>
    <dbReference type="NCBI Taxonomy" id="2897778"/>
    <lineage>
        <taxon>Bacteria</taxon>
        <taxon>Bacillati</taxon>
        <taxon>Bacillota</taxon>
        <taxon>Clostridia</taxon>
        <taxon>Lachnospirales</taxon>
        <taxon>Lachnospiraceae</taxon>
        <taxon>Lientehia</taxon>
    </lineage>
</organism>
<keyword evidence="4" id="KW-1185">Reference proteome</keyword>
<protein>
    <submittedName>
        <fullName evidence="3">Helix-turn-helix domain-containing protein</fullName>
    </submittedName>
</protein>
<dbReference type="PROSITE" id="PS50943">
    <property type="entry name" value="HTH_CROC1"/>
    <property type="match status" value="1"/>
</dbReference>
<dbReference type="InterPro" id="IPR050807">
    <property type="entry name" value="TransReg_Diox_bact_type"/>
</dbReference>
<proteinExistence type="predicted"/>
<dbReference type="Proteomes" id="UP001299265">
    <property type="component" value="Unassembled WGS sequence"/>
</dbReference>
<comment type="caution">
    <text evidence="3">The sequence shown here is derived from an EMBL/GenBank/DDBJ whole genome shotgun (WGS) entry which is preliminary data.</text>
</comment>
<dbReference type="SUPFAM" id="SSF47413">
    <property type="entry name" value="lambda repressor-like DNA-binding domains"/>
    <property type="match status" value="1"/>
</dbReference>
<evidence type="ECO:0000313" key="4">
    <source>
        <dbReference type="Proteomes" id="UP001299265"/>
    </source>
</evidence>
<feature type="domain" description="HTH cro/C1-type" evidence="2">
    <location>
        <begin position="9"/>
        <end position="63"/>
    </location>
</feature>
<reference evidence="3 4" key="1">
    <citation type="submission" date="2021-11" db="EMBL/GenBank/DDBJ databases">
        <title>Lacrimispora sp. nov. NSJ-141 isolated from human feces.</title>
        <authorList>
            <person name="Abdugheni R."/>
        </authorList>
    </citation>
    <scope>NUCLEOTIDE SEQUENCE [LARGE SCALE GENOMIC DNA]</scope>
    <source>
        <strain evidence="3 4">NSJ-141</strain>
    </source>
</reference>
<dbReference type="Pfam" id="PF01381">
    <property type="entry name" value="HTH_3"/>
    <property type="match status" value="1"/>
</dbReference>
<dbReference type="InterPro" id="IPR010982">
    <property type="entry name" value="Lambda_DNA-bd_dom_sf"/>
</dbReference>
<dbReference type="AlphaFoldDB" id="A0AAP2RJW0"/>
<dbReference type="PANTHER" id="PTHR46797:SF1">
    <property type="entry name" value="METHYLPHOSPHONATE SYNTHASE"/>
    <property type="match status" value="1"/>
</dbReference>
<keyword evidence="1" id="KW-0238">DNA-binding</keyword>
<accession>A0AAP2RJW0</accession>